<reference evidence="2 3" key="1">
    <citation type="submission" date="2014-12" db="EMBL/GenBank/DDBJ databases">
        <title>Genome sequencing of Chryseobacterium taiwanense TPW19.</title>
        <authorList>
            <person name="Tan P.W."/>
            <person name="Chan K.-G."/>
        </authorList>
    </citation>
    <scope>NUCLEOTIDE SEQUENCE [LARGE SCALE GENOMIC DNA]</scope>
    <source>
        <strain evidence="2 3">TPW19</strain>
    </source>
</reference>
<evidence type="ECO:0008006" key="4">
    <source>
        <dbReference type="Google" id="ProtNLM"/>
    </source>
</evidence>
<gene>
    <name evidence="2" type="ORF">RM51_13130</name>
</gene>
<dbReference type="Proteomes" id="UP000031167">
    <property type="component" value="Unassembled WGS sequence"/>
</dbReference>
<evidence type="ECO:0000256" key="1">
    <source>
        <dbReference type="SAM" id="SignalP"/>
    </source>
</evidence>
<dbReference type="OrthoDB" id="1248898at2"/>
<organism evidence="2 3">
    <name type="scientific">Chryseobacterium taiwanense</name>
    <dbReference type="NCBI Taxonomy" id="363331"/>
    <lineage>
        <taxon>Bacteria</taxon>
        <taxon>Pseudomonadati</taxon>
        <taxon>Bacteroidota</taxon>
        <taxon>Flavobacteriia</taxon>
        <taxon>Flavobacteriales</taxon>
        <taxon>Weeksellaceae</taxon>
        <taxon>Chryseobacterium group</taxon>
        <taxon>Chryseobacterium</taxon>
    </lineage>
</organism>
<dbReference type="STRING" id="363331.RM51_13130"/>
<evidence type="ECO:0000313" key="3">
    <source>
        <dbReference type="Proteomes" id="UP000031167"/>
    </source>
</evidence>
<dbReference type="AlphaFoldDB" id="A0A0B4DDM1"/>
<feature type="chain" id="PRO_5002086605" description="TonB C-terminal domain-containing protein" evidence="1">
    <location>
        <begin position="19"/>
        <end position="161"/>
    </location>
</feature>
<dbReference type="EMBL" id="JWTA01000010">
    <property type="protein sequence ID" value="KIC62465.1"/>
    <property type="molecule type" value="Genomic_DNA"/>
</dbReference>
<protein>
    <recommendedName>
        <fullName evidence="4">TonB C-terminal domain-containing protein</fullName>
    </recommendedName>
</protein>
<sequence>MKAIALFIGLFLANFTFAQTDLEDRDESFIVENNKNLLKIDIKEPFLQIAAKNCNDFKAASYEGGAAAYKEVLKKYMYTYLNSDFYTLSGDFTFTLTIDATGKVVDVSGDPKVLNSEVFFDDMQYVVRRIKKNWSPATCNGQPIKSEMKLKMNFSSMSADM</sequence>
<keyword evidence="1" id="KW-0732">Signal</keyword>
<dbReference type="RefSeq" id="WP_039370263.1">
    <property type="nucleotide sequence ID" value="NZ_JWTA01000010.1"/>
</dbReference>
<evidence type="ECO:0000313" key="2">
    <source>
        <dbReference type="EMBL" id="KIC62465.1"/>
    </source>
</evidence>
<dbReference type="Gene3D" id="3.30.1150.10">
    <property type="match status" value="1"/>
</dbReference>
<proteinExistence type="predicted"/>
<feature type="signal peptide" evidence="1">
    <location>
        <begin position="1"/>
        <end position="18"/>
    </location>
</feature>
<name>A0A0B4DDM1_9FLAO</name>
<accession>A0A0B4DDM1</accession>
<keyword evidence="3" id="KW-1185">Reference proteome</keyword>
<comment type="caution">
    <text evidence="2">The sequence shown here is derived from an EMBL/GenBank/DDBJ whole genome shotgun (WGS) entry which is preliminary data.</text>
</comment>